<dbReference type="InterPro" id="IPR029294">
    <property type="entry name" value="hSH3"/>
</dbReference>
<dbReference type="Gene3D" id="2.30.30.40">
    <property type="entry name" value="SH3 Domains"/>
    <property type="match status" value="2"/>
</dbReference>
<evidence type="ECO:0000256" key="3">
    <source>
        <dbReference type="PROSITE-ProRule" id="PRU00192"/>
    </source>
</evidence>
<feature type="non-terminal residue" evidence="6">
    <location>
        <position position="800"/>
    </location>
</feature>
<evidence type="ECO:0000259" key="5">
    <source>
        <dbReference type="PROSITE" id="PS50002"/>
    </source>
</evidence>
<proteinExistence type="predicted"/>
<dbReference type="PANTHER" id="PTHR16830:SF13">
    <property type="entry name" value="FYN-BINDING PROTEIN 1"/>
    <property type="match status" value="1"/>
</dbReference>
<feature type="region of interest" description="Disordered" evidence="4">
    <location>
        <begin position="462"/>
        <end position="496"/>
    </location>
</feature>
<dbReference type="PANTHER" id="PTHR16830">
    <property type="entry name" value="SH2 CONTAINING ADAPTOR PRAM-1 RELATED"/>
    <property type="match status" value="1"/>
</dbReference>
<feature type="compositionally biased region" description="Basic and acidic residues" evidence="4">
    <location>
        <begin position="272"/>
        <end position="282"/>
    </location>
</feature>
<dbReference type="GO" id="GO:0005886">
    <property type="term" value="C:plasma membrane"/>
    <property type="evidence" value="ECO:0007669"/>
    <property type="project" value="InterPro"/>
</dbReference>
<dbReference type="InterPro" id="IPR001452">
    <property type="entry name" value="SH3_domain"/>
</dbReference>
<feature type="region of interest" description="Disordered" evidence="4">
    <location>
        <begin position="46"/>
        <end position="439"/>
    </location>
</feature>
<dbReference type="GO" id="GO:0007229">
    <property type="term" value="P:integrin-mediated signaling pathway"/>
    <property type="evidence" value="ECO:0007669"/>
    <property type="project" value="InterPro"/>
</dbReference>
<feature type="compositionally biased region" description="Polar residues" evidence="4">
    <location>
        <begin position="198"/>
        <end position="229"/>
    </location>
</feature>
<keyword evidence="7" id="KW-1185">Reference proteome</keyword>
<feature type="domain" description="SH3" evidence="5">
    <location>
        <begin position="506"/>
        <end position="566"/>
    </location>
</feature>
<keyword evidence="2" id="KW-0597">Phosphoprotein</keyword>
<dbReference type="SMART" id="SM00326">
    <property type="entry name" value="SH3"/>
    <property type="match status" value="1"/>
</dbReference>
<feature type="compositionally biased region" description="Low complexity" evidence="4">
    <location>
        <begin position="381"/>
        <end position="398"/>
    </location>
</feature>
<dbReference type="SUPFAM" id="SSF50044">
    <property type="entry name" value="SH3-domain"/>
    <property type="match status" value="2"/>
</dbReference>
<feature type="region of interest" description="Disordered" evidence="4">
    <location>
        <begin position="569"/>
        <end position="625"/>
    </location>
</feature>
<sequence>MEKFEGGNRDTQDTSNSRPIKIPRQDVLTGIQTRKAALEKFASKGYAACSSGPSTLHKPVQPKPPLGAKPSSYDKTEKDPNPPHLNPVAQKFGVQLQPTNRGNDEKTGCTKFSVKTSDPSKEDPKPLNPKPAWNKFLAPPDREKNPLGPKPNLNFAPQESEAKPEFSKVAAVKEKLRSATQENEPKPPVSKPPLAQKPSLNNEVSQNEDASNKSGFLQRQSGPRTNTHVLQEAKEMGENSNSAAEAAGSHFPKITLKPTGHRSSLSKGTPKTMEENTEEKGRSAAKNIFLNKIVQEESGSSHKFHKMNTALASRRPSGEPQEKEDEDRSSKMPKRKTLPSVFKLGQPPQKPSRPPVVHLGKFRKSCQKKNPKDEGLKQKTPSSAALAPPIPPSHSAMQLPPPPPASHPSLQGPAAPSLPPRNIKPSSETISPENEENYDDVEFVSQGRFISHILSWQCTFRPSRRKEKKRDKEDKRRMDQEKKEQKEKEKKEQELRKKFKLTGPIEVLHQARACVDHKGGKNELTVKQGDKIEIIRLTDNPEGKWLGRIKGCYGYIKTTMVEIDYDSLKRKQKPSTTAAVQHTESDQETYDDVGEQDTTSSQSGDQGGGGNMFPPPPSDQDIYDGIDDEDAIARSVSQDEDKNGIWSWGILKRLKVKDDKKKSVREKATKVNEAEENENLLHMYFHQNYQKACQCLRCVANFVLSVTSWFSSSKSGSFGKPKSDDKDVQKLKKMEKEEKEFRKKFKFDGEIKVLYSTTTVQDLTQKRWGYKDLQIKPGESLDIIESTDDTKVLCRNEDGK</sequence>
<name>A0A7K6PKY1_9CORV</name>
<feature type="non-terminal residue" evidence="6">
    <location>
        <position position="1"/>
    </location>
</feature>
<comment type="caution">
    <text evidence="6">The sequence shown here is derived from an EMBL/GenBank/DDBJ whole genome shotgun (WGS) entry which is preliminary data.</text>
</comment>
<feature type="compositionally biased region" description="Basic residues" evidence="4">
    <location>
        <begin position="360"/>
        <end position="369"/>
    </location>
</feature>
<evidence type="ECO:0000256" key="1">
    <source>
        <dbReference type="ARBA" id="ARBA00022443"/>
    </source>
</evidence>
<evidence type="ECO:0000313" key="7">
    <source>
        <dbReference type="Proteomes" id="UP000542689"/>
    </source>
</evidence>
<dbReference type="Proteomes" id="UP000542689">
    <property type="component" value="Unassembled WGS sequence"/>
</dbReference>
<feature type="compositionally biased region" description="Low complexity" evidence="4">
    <location>
        <begin position="238"/>
        <end position="249"/>
    </location>
</feature>
<feature type="region of interest" description="Disordered" evidence="4">
    <location>
        <begin position="1"/>
        <end position="28"/>
    </location>
</feature>
<protein>
    <submittedName>
        <fullName evidence="6">FYB1 protein</fullName>
    </submittedName>
</protein>
<dbReference type="AlphaFoldDB" id="A0A7K6PKY1"/>
<evidence type="ECO:0000256" key="2">
    <source>
        <dbReference type="ARBA" id="ARBA00022553"/>
    </source>
</evidence>
<feature type="compositionally biased region" description="Basic and acidic residues" evidence="4">
    <location>
        <begin position="316"/>
        <end position="330"/>
    </location>
</feature>
<gene>
    <name evidence="6" type="primary">Fyb1</name>
    <name evidence="6" type="ORF">IFRKOW_R11035</name>
</gene>
<keyword evidence="1 3" id="KW-0728">SH3 domain</keyword>
<accession>A0A7K6PKY1</accession>
<feature type="compositionally biased region" description="Basic and acidic residues" evidence="4">
    <location>
        <begin position="72"/>
        <end position="81"/>
    </location>
</feature>
<evidence type="ECO:0000256" key="4">
    <source>
        <dbReference type="SAM" id="MobiDB-lite"/>
    </source>
</evidence>
<dbReference type="GO" id="GO:0072659">
    <property type="term" value="P:protein localization to plasma membrane"/>
    <property type="evidence" value="ECO:0007669"/>
    <property type="project" value="TreeGrafter"/>
</dbReference>
<dbReference type="EMBL" id="VZRS01007523">
    <property type="protein sequence ID" value="NWW61899.1"/>
    <property type="molecule type" value="Genomic_DNA"/>
</dbReference>
<dbReference type="PROSITE" id="PS50002">
    <property type="entry name" value="SH3"/>
    <property type="match status" value="1"/>
</dbReference>
<feature type="compositionally biased region" description="Basic and acidic residues" evidence="4">
    <location>
        <begin position="160"/>
        <end position="177"/>
    </location>
</feature>
<feature type="compositionally biased region" description="Basic and acidic residues" evidence="4">
    <location>
        <begin position="470"/>
        <end position="496"/>
    </location>
</feature>
<dbReference type="Pfam" id="PF14603">
    <property type="entry name" value="hSH3"/>
    <property type="match status" value="2"/>
</dbReference>
<dbReference type="FunFam" id="2.30.30.40:FF:000133">
    <property type="entry name" value="FYN-binding protein-like isoform X2"/>
    <property type="match status" value="1"/>
</dbReference>
<dbReference type="InterPro" id="IPR036028">
    <property type="entry name" value="SH3-like_dom_sf"/>
</dbReference>
<feature type="compositionally biased region" description="Acidic residues" evidence="4">
    <location>
        <begin position="586"/>
        <end position="595"/>
    </location>
</feature>
<reference evidence="6 7" key="1">
    <citation type="submission" date="2019-09" db="EMBL/GenBank/DDBJ databases">
        <title>Bird 10,000 Genomes (B10K) Project - Family phase.</title>
        <authorList>
            <person name="Zhang G."/>
        </authorList>
    </citation>
    <scope>NUCLEOTIDE SEQUENCE [LARGE SCALE GENOMIC DNA]</scope>
    <source>
        <strain evidence="6">B10K-DU-029-41</strain>
        <tissue evidence="6">Liver</tissue>
    </source>
</reference>
<organism evidence="6 7">
    <name type="scientific">Ifrita kowaldi</name>
    <name type="common">blue-capped ifrita</name>
    <dbReference type="NCBI Taxonomy" id="461245"/>
    <lineage>
        <taxon>Eukaryota</taxon>
        <taxon>Metazoa</taxon>
        <taxon>Chordata</taxon>
        <taxon>Craniata</taxon>
        <taxon>Vertebrata</taxon>
        <taxon>Euteleostomi</taxon>
        <taxon>Archelosauria</taxon>
        <taxon>Archosauria</taxon>
        <taxon>Dinosauria</taxon>
        <taxon>Saurischia</taxon>
        <taxon>Theropoda</taxon>
        <taxon>Coelurosauria</taxon>
        <taxon>Aves</taxon>
        <taxon>Neognathae</taxon>
        <taxon>Neoaves</taxon>
        <taxon>Telluraves</taxon>
        <taxon>Australaves</taxon>
        <taxon>Passeriformes</taxon>
        <taxon>Corvoidea</taxon>
        <taxon>Cinclosomatidae</taxon>
        <taxon>Ifrita</taxon>
    </lineage>
</organism>
<dbReference type="GO" id="GO:0050852">
    <property type="term" value="P:T cell receptor signaling pathway"/>
    <property type="evidence" value="ECO:0007669"/>
    <property type="project" value="TreeGrafter"/>
</dbReference>
<evidence type="ECO:0000313" key="6">
    <source>
        <dbReference type="EMBL" id="NWW61899.1"/>
    </source>
</evidence>
<feature type="compositionally biased region" description="Basic and acidic residues" evidence="4">
    <location>
        <begin position="1"/>
        <end position="12"/>
    </location>
</feature>
<dbReference type="InterPro" id="IPR043443">
    <property type="entry name" value="FYB1/2-like"/>
</dbReference>